<dbReference type="InterPro" id="IPR000572">
    <property type="entry name" value="OxRdtase_Mopterin-bd_dom"/>
</dbReference>
<dbReference type="Gene3D" id="3.90.420.10">
    <property type="entry name" value="Oxidoreductase, molybdopterin-binding domain"/>
    <property type="match status" value="1"/>
</dbReference>
<dbReference type="SUPFAM" id="SSF56524">
    <property type="entry name" value="Oxidoreductase molybdopterin-binding domain"/>
    <property type="match status" value="1"/>
</dbReference>
<dbReference type="EMBL" id="JADQDO010000007">
    <property type="protein sequence ID" value="MBF9234669.1"/>
    <property type="molecule type" value="Genomic_DNA"/>
</dbReference>
<feature type="transmembrane region" description="Helical" evidence="1">
    <location>
        <begin position="24"/>
        <end position="48"/>
    </location>
</feature>
<dbReference type="Pfam" id="PF00174">
    <property type="entry name" value="Oxidored_molyb"/>
    <property type="match status" value="1"/>
</dbReference>
<dbReference type="AlphaFoldDB" id="A0A931BS27"/>
<gene>
    <name evidence="3" type="ORF">I2H38_14935</name>
</gene>
<dbReference type="Proteomes" id="UP000599312">
    <property type="component" value="Unassembled WGS sequence"/>
</dbReference>
<reference evidence="3" key="1">
    <citation type="submission" date="2020-11" db="EMBL/GenBank/DDBJ databases">
        <authorList>
            <person name="Kim M.K."/>
        </authorList>
    </citation>
    <scope>NUCLEOTIDE SEQUENCE</scope>
    <source>
        <strain evidence="3">BT350</strain>
    </source>
</reference>
<keyword evidence="1" id="KW-1133">Transmembrane helix</keyword>
<feature type="domain" description="Oxidoreductase molybdopterin-binding" evidence="2">
    <location>
        <begin position="109"/>
        <end position="174"/>
    </location>
</feature>
<evidence type="ECO:0000256" key="1">
    <source>
        <dbReference type="SAM" id="Phobius"/>
    </source>
</evidence>
<sequence length="200" mass="22424">MPNIYRYGRCWISSEKFLQTKTNIIMSLCGACMVRAALFLSLIALVGWGNTSLASEPLPAPTGPVILTITGNIQQTNAPGQARFDRAMLESFGILSLTTSSELSEKPQLFEGVSLRAVLDRIGARGMTMKASALNDYQADIPFEDLQYELLLALRLEGQPLKLRDKGPLWVVYPRDAHSILKDVRFDSRWVWQLNRLHVE</sequence>
<evidence type="ECO:0000259" key="2">
    <source>
        <dbReference type="Pfam" id="PF00174"/>
    </source>
</evidence>
<proteinExistence type="predicted"/>
<keyword evidence="1" id="KW-0472">Membrane</keyword>
<accession>A0A931BS27</accession>
<protein>
    <submittedName>
        <fullName evidence="3">Molybdopterin-dependent oxidoreductase</fullName>
    </submittedName>
</protein>
<dbReference type="RefSeq" id="WP_196272651.1">
    <property type="nucleotide sequence ID" value="NZ_JADQDO010000007.1"/>
</dbReference>
<keyword evidence="4" id="KW-1185">Reference proteome</keyword>
<evidence type="ECO:0000313" key="4">
    <source>
        <dbReference type="Proteomes" id="UP000599312"/>
    </source>
</evidence>
<organism evidence="3 4">
    <name type="scientific">Microvirga alba</name>
    <dbReference type="NCBI Taxonomy" id="2791025"/>
    <lineage>
        <taxon>Bacteria</taxon>
        <taxon>Pseudomonadati</taxon>
        <taxon>Pseudomonadota</taxon>
        <taxon>Alphaproteobacteria</taxon>
        <taxon>Hyphomicrobiales</taxon>
        <taxon>Methylobacteriaceae</taxon>
        <taxon>Microvirga</taxon>
    </lineage>
</organism>
<dbReference type="InterPro" id="IPR036374">
    <property type="entry name" value="OxRdtase_Mopterin-bd_sf"/>
</dbReference>
<keyword evidence="1" id="KW-0812">Transmembrane</keyword>
<name>A0A931BS27_9HYPH</name>
<evidence type="ECO:0000313" key="3">
    <source>
        <dbReference type="EMBL" id="MBF9234669.1"/>
    </source>
</evidence>
<comment type="caution">
    <text evidence="3">The sequence shown here is derived from an EMBL/GenBank/DDBJ whole genome shotgun (WGS) entry which is preliminary data.</text>
</comment>